<dbReference type="Proteomes" id="UP000326912">
    <property type="component" value="Unassembled WGS sequence"/>
</dbReference>
<organism evidence="4 5">
    <name type="scientific">Dictyobacter vulcani</name>
    <dbReference type="NCBI Taxonomy" id="2607529"/>
    <lineage>
        <taxon>Bacteria</taxon>
        <taxon>Bacillati</taxon>
        <taxon>Chloroflexota</taxon>
        <taxon>Ktedonobacteria</taxon>
        <taxon>Ktedonobacterales</taxon>
        <taxon>Dictyobacteraceae</taxon>
        <taxon>Dictyobacter</taxon>
    </lineage>
</organism>
<feature type="domain" description="Baseplate protein J-like barrel" evidence="3">
    <location>
        <begin position="566"/>
        <end position="651"/>
    </location>
</feature>
<proteinExistence type="predicted"/>
<accession>A0A5J4KDZ6</accession>
<keyword evidence="2" id="KW-1133">Transmembrane helix</keyword>
<dbReference type="RefSeq" id="WP_151755379.1">
    <property type="nucleotide sequence ID" value="NZ_BKZW01000001.1"/>
</dbReference>
<dbReference type="AlphaFoldDB" id="A0A5J4KDZ6"/>
<sequence length="875" mass="95122">MSDEQTIYISPEDDLTTVRERLEQIQTRKVTLVVPAQTQLRSHVAWKLLYARARELGKDVLIVSSDPQVRSVAHAVKFNVAHSLESSQQGRSRPTGRPVRNAPATSRTKTANPNQRAASTRSTRSTNGLRERKPNARLSSELSNQGREPVNYQMPDAQFEHDVEDISPSTFHSSEHAFERPYNTPQIRPLDPDQIEDPDLLVEDYTLSQNIRQAAGESSSQPDFIPPTPQTKPSKKSKSPKSQATYQSLDDDDDPFALLEDKQPPPMAEQRGGAVIEPQEPYDHVIQDVAEMPTSVIDGDFNFGGEGDETIPPPQRGARKRQTTKGKSNQQTAQPQPAAERPRQRRSGKMAPPATPPAAPRLRAEELDDDDLPPVEDRPTRIQDRDTFSYEPTSRSGNKNPDLISLPGERPRNYGARSGSTQRPAPSQRPAPLQRTGGGSSQRPPTRPSGVLKPAPRPSQDLRSRKQLPADRQHKKNNNALIWIIAAIFIFIMLVLALGAFFGPTATATITIAARNYSHPVSILASSNAQPASIPAQELVHDFTRQASEPATGSKLVGTAKATGNVCFSNGSDAAVIIPTGTNVSSTGANGILFKTTAEVSINKQTSCAVVPLLVPIEALKPGETGNMQAGTITIVPDSSLDSIAKYNNTTAAKLKLTVVNIGDVKGGGMQPVPTVMQKDLDNATNDLHKKLQGEIDSWVKSLPHDGTLGQLNVTAALVNPPARDSIVENGNTFPAQLKVTTRILYVSHNDLQNAARTQLNAAMKNDKAFANDIVLNNSQQGIIITNLKQKIPDKNSLKLDFTATANVAGTFKKDELIGMISLQTPDAASQKLKAQFHNIQDVKITVWPEFIPVLPVNHNNITINVVPGAVPAKH</sequence>
<dbReference type="EMBL" id="BKZW01000001">
    <property type="protein sequence ID" value="GER87374.1"/>
    <property type="molecule type" value="Genomic_DNA"/>
</dbReference>
<keyword evidence="2" id="KW-0472">Membrane</keyword>
<feature type="region of interest" description="Disordered" evidence="1">
    <location>
        <begin position="212"/>
        <end position="472"/>
    </location>
</feature>
<dbReference type="InterPro" id="IPR006949">
    <property type="entry name" value="Barrel_Baseplate_J-like"/>
</dbReference>
<evidence type="ECO:0000313" key="4">
    <source>
        <dbReference type="EMBL" id="GER87374.1"/>
    </source>
</evidence>
<feature type="compositionally biased region" description="Polar residues" evidence="1">
    <location>
        <begin position="390"/>
        <end position="399"/>
    </location>
</feature>
<feature type="compositionally biased region" description="Polar residues" evidence="1">
    <location>
        <begin position="212"/>
        <end position="222"/>
    </location>
</feature>
<comment type="caution">
    <text evidence="4">The sequence shown here is derived from an EMBL/GenBank/DDBJ whole genome shotgun (WGS) entry which is preliminary data.</text>
</comment>
<keyword evidence="5" id="KW-1185">Reference proteome</keyword>
<feature type="region of interest" description="Disordered" evidence="1">
    <location>
        <begin position="83"/>
        <end position="150"/>
    </location>
</feature>
<feature type="compositionally biased region" description="Low complexity" evidence="1">
    <location>
        <begin position="330"/>
        <end position="339"/>
    </location>
</feature>
<name>A0A5J4KDZ6_9CHLR</name>
<feature type="compositionally biased region" description="Polar residues" evidence="1">
    <location>
        <begin position="137"/>
        <end position="146"/>
    </location>
</feature>
<feature type="compositionally biased region" description="Basic and acidic residues" evidence="1">
    <location>
        <begin position="460"/>
        <end position="472"/>
    </location>
</feature>
<reference evidence="4 5" key="1">
    <citation type="submission" date="2019-10" db="EMBL/GenBank/DDBJ databases">
        <title>Dictyobacter vulcani sp. nov., within the class Ktedonobacteria, isolated from soil of volcanic Mt. Zao.</title>
        <authorList>
            <person name="Zheng Y."/>
            <person name="Wang C.M."/>
            <person name="Sakai Y."/>
            <person name="Abe K."/>
            <person name="Yokota A."/>
            <person name="Yabe S."/>
        </authorList>
    </citation>
    <scope>NUCLEOTIDE SEQUENCE [LARGE SCALE GENOMIC DNA]</scope>
    <source>
        <strain evidence="4 5">W12</strain>
    </source>
</reference>
<gene>
    <name evidence="4" type="ORF">KDW_15360</name>
</gene>
<feature type="compositionally biased region" description="Basic and acidic residues" evidence="1">
    <location>
        <begin position="375"/>
        <end position="388"/>
    </location>
</feature>
<evidence type="ECO:0000256" key="1">
    <source>
        <dbReference type="SAM" id="MobiDB-lite"/>
    </source>
</evidence>
<protein>
    <recommendedName>
        <fullName evidence="3">Baseplate protein J-like barrel domain-containing protein</fullName>
    </recommendedName>
</protein>
<evidence type="ECO:0000256" key="2">
    <source>
        <dbReference type="SAM" id="Phobius"/>
    </source>
</evidence>
<keyword evidence="2" id="KW-0812">Transmembrane</keyword>
<feature type="compositionally biased region" description="Polar residues" evidence="1">
    <location>
        <begin position="103"/>
        <end position="128"/>
    </location>
</feature>
<evidence type="ECO:0000259" key="3">
    <source>
        <dbReference type="Pfam" id="PF04865"/>
    </source>
</evidence>
<feature type="transmembrane region" description="Helical" evidence="2">
    <location>
        <begin position="480"/>
        <end position="502"/>
    </location>
</feature>
<dbReference type="Pfam" id="PF04865">
    <property type="entry name" value="Baseplate_J"/>
    <property type="match status" value="1"/>
</dbReference>
<evidence type="ECO:0000313" key="5">
    <source>
        <dbReference type="Proteomes" id="UP000326912"/>
    </source>
</evidence>